<dbReference type="OrthoDB" id="10250130at2759"/>
<gene>
    <name evidence="1" type="ORF">K493DRAFT_56542</name>
</gene>
<protein>
    <recommendedName>
        <fullName evidence="3">BTB domain-containing protein</fullName>
    </recommendedName>
</protein>
<proteinExistence type="predicted"/>
<organism evidence="1 2">
    <name type="scientific">Basidiobolus meristosporus CBS 931.73</name>
    <dbReference type="NCBI Taxonomy" id="1314790"/>
    <lineage>
        <taxon>Eukaryota</taxon>
        <taxon>Fungi</taxon>
        <taxon>Fungi incertae sedis</taxon>
        <taxon>Zoopagomycota</taxon>
        <taxon>Entomophthoromycotina</taxon>
        <taxon>Basidiobolomycetes</taxon>
        <taxon>Basidiobolales</taxon>
        <taxon>Basidiobolaceae</taxon>
        <taxon>Basidiobolus</taxon>
    </lineage>
</organism>
<sequence>MLTQPTMASTQYADICSGSKPNVLPTADRIIKVSDTLSLSLNEIMGNRQKLGSIIFNNRTSTQCLLEVHDQHSRHRSFWIHEFLLVSESLLLSNIFRKSTFAIHPATADEIICKDVVPVKMEDADGGEYEVIRLEIPCVETFEPLLRWLYDHNDSNWIETFTKDNFDRVLANVAFMRLNLQAYDVCAQFYEAL</sequence>
<evidence type="ECO:0000313" key="1">
    <source>
        <dbReference type="EMBL" id="ORX90779.1"/>
    </source>
</evidence>
<accession>A0A1Y1XYG2</accession>
<comment type="caution">
    <text evidence="1">The sequence shown here is derived from an EMBL/GenBank/DDBJ whole genome shotgun (WGS) entry which is preliminary data.</text>
</comment>
<name>A0A1Y1XYG2_9FUNG</name>
<keyword evidence="2" id="KW-1185">Reference proteome</keyword>
<dbReference type="EMBL" id="MCFE01000360">
    <property type="protein sequence ID" value="ORX90779.1"/>
    <property type="molecule type" value="Genomic_DNA"/>
</dbReference>
<dbReference type="InParanoid" id="A0A1Y1XYG2"/>
<dbReference type="AlphaFoldDB" id="A0A1Y1XYG2"/>
<evidence type="ECO:0008006" key="3">
    <source>
        <dbReference type="Google" id="ProtNLM"/>
    </source>
</evidence>
<dbReference type="Proteomes" id="UP000193498">
    <property type="component" value="Unassembled WGS sequence"/>
</dbReference>
<evidence type="ECO:0000313" key="2">
    <source>
        <dbReference type="Proteomes" id="UP000193498"/>
    </source>
</evidence>
<reference evidence="1 2" key="1">
    <citation type="submission" date="2016-07" db="EMBL/GenBank/DDBJ databases">
        <title>Pervasive Adenine N6-methylation of Active Genes in Fungi.</title>
        <authorList>
            <consortium name="DOE Joint Genome Institute"/>
            <person name="Mondo S.J."/>
            <person name="Dannebaum R.O."/>
            <person name="Kuo R.C."/>
            <person name="Labutti K."/>
            <person name="Haridas S."/>
            <person name="Kuo A."/>
            <person name="Salamov A."/>
            <person name="Ahrendt S.R."/>
            <person name="Lipzen A."/>
            <person name="Sullivan W."/>
            <person name="Andreopoulos W.B."/>
            <person name="Clum A."/>
            <person name="Lindquist E."/>
            <person name="Daum C."/>
            <person name="Ramamoorthy G.K."/>
            <person name="Gryganskyi A."/>
            <person name="Culley D."/>
            <person name="Magnuson J.K."/>
            <person name="James T.Y."/>
            <person name="O'Malley M.A."/>
            <person name="Stajich J.E."/>
            <person name="Spatafora J.W."/>
            <person name="Visel A."/>
            <person name="Grigoriev I.V."/>
        </authorList>
    </citation>
    <scope>NUCLEOTIDE SEQUENCE [LARGE SCALE GENOMIC DNA]</scope>
    <source>
        <strain evidence="1 2">CBS 931.73</strain>
    </source>
</reference>